<dbReference type="Proteomes" id="UP000814243">
    <property type="component" value="Unassembled WGS sequence"/>
</dbReference>
<dbReference type="InterPro" id="IPR006578">
    <property type="entry name" value="MADF-dom"/>
</dbReference>
<proteinExistence type="predicted"/>
<reference evidence="3" key="1">
    <citation type="journal article" date="2021" name="G3 (Bethesda)">
        <title>Genome and transcriptome analysis of the beet armyworm Spodoptera exigua reveals targets for pest control. .</title>
        <authorList>
            <person name="Simon S."/>
            <person name="Breeschoten T."/>
            <person name="Jansen H.J."/>
            <person name="Dirks R.P."/>
            <person name="Schranz M.E."/>
            <person name="Ros V.I.D."/>
        </authorList>
    </citation>
    <scope>NUCLEOTIDE SEQUENCE</scope>
    <source>
        <strain evidence="3">TB_SE_WUR_2020</strain>
    </source>
</reference>
<evidence type="ECO:0000259" key="2">
    <source>
        <dbReference type="Pfam" id="PF10545"/>
    </source>
</evidence>
<accession>A0A922MVY3</accession>
<organism evidence="3 4">
    <name type="scientific">Spodoptera exigua</name>
    <name type="common">Beet armyworm</name>
    <name type="synonym">Noctua fulgens</name>
    <dbReference type="NCBI Taxonomy" id="7107"/>
    <lineage>
        <taxon>Eukaryota</taxon>
        <taxon>Metazoa</taxon>
        <taxon>Ecdysozoa</taxon>
        <taxon>Arthropoda</taxon>
        <taxon>Hexapoda</taxon>
        <taxon>Insecta</taxon>
        <taxon>Pterygota</taxon>
        <taxon>Neoptera</taxon>
        <taxon>Endopterygota</taxon>
        <taxon>Lepidoptera</taxon>
        <taxon>Glossata</taxon>
        <taxon>Ditrysia</taxon>
        <taxon>Noctuoidea</taxon>
        <taxon>Noctuidae</taxon>
        <taxon>Amphipyrinae</taxon>
        <taxon>Spodoptera</taxon>
    </lineage>
</organism>
<dbReference type="SMART" id="SM00595">
    <property type="entry name" value="MADF"/>
    <property type="match status" value="1"/>
</dbReference>
<dbReference type="PANTHER" id="PTHR21505:SF8">
    <property type="entry name" value="DPT-YFP REPRESSOR BY OVEREXPRESSION, ISOFORM D-RELATED"/>
    <property type="match status" value="1"/>
</dbReference>
<protein>
    <recommendedName>
        <fullName evidence="2">MADF domain-containing protein</fullName>
    </recommendedName>
</protein>
<evidence type="ECO:0000256" key="1">
    <source>
        <dbReference type="SAM" id="MobiDB-lite"/>
    </source>
</evidence>
<dbReference type="PANTHER" id="PTHR21505">
    <property type="entry name" value="MADF DOMAIN-CONTAINING PROTEIN-RELATED"/>
    <property type="match status" value="1"/>
</dbReference>
<feature type="region of interest" description="Disordered" evidence="1">
    <location>
        <begin position="75"/>
        <end position="116"/>
    </location>
</feature>
<name>A0A922MVY3_SPOEX</name>
<sequence length="200" mass="22934">MACSKEKEVLLNILDLYREMPYLCQKSHKDYSNKSMRTEGFRVLLEIYKNFDENATVKTIKKKLMNMRTNYNKELAKGSQSSDEDISSQQSRPNAPKSKQSEPIASTSKGHTIKKRKGTLLQKQEDILKSAEAIFSKEEEDWEVFGKSVGLQLKNVDGIQMTFCQKIISDEIYNAKLGRLSEDSCLLVTPRSYSYLMPLI</sequence>
<comment type="caution">
    <text evidence="3">The sequence shown here is derived from an EMBL/GenBank/DDBJ whole genome shotgun (WGS) entry which is preliminary data.</text>
</comment>
<dbReference type="EMBL" id="JACEFF010000116">
    <property type="protein sequence ID" value="KAH9643722.1"/>
    <property type="molecule type" value="Genomic_DNA"/>
</dbReference>
<dbReference type="Pfam" id="PF10545">
    <property type="entry name" value="MADF_DNA_bdg"/>
    <property type="match status" value="1"/>
</dbReference>
<evidence type="ECO:0000313" key="4">
    <source>
        <dbReference type="Proteomes" id="UP000814243"/>
    </source>
</evidence>
<evidence type="ECO:0000313" key="3">
    <source>
        <dbReference type="EMBL" id="KAH9643722.1"/>
    </source>
</evidence>
<gene>
    <name evidence="3" type="ORF">HF086_001832</name>
</gene>
<feature type="compositionally biased region" description="Polar residues" evidence="1">
    <location>
        <begin position="97"/>
        <end position="110"/>
    </location>
</feature>
<dbReference type="AlphaFoldDB" id="A0A922MVY3"/>
<feature type="domain" description="MADF" evidence="2">
    <location>
        <begin position="15"/>
        <end position="83"/>
    </location>
</feature>